<name>A0A9P6VQ90_9HELO</name>
<dbReference type="Proteomes" id="UP000785200">
    <property type="component" value="Unassembled WGS sequence"/>
</dbReference>
<dbReference type="EMBL" id="VNKQ01000003">
    <property type="protein sequence ID" value="KAG0652193.1"/>
    <property type="molecule type" value="Genomic_DNA"/>
</dbReference>
<keyword evidence="4" id="KW-1185">Reference proteome</keyword>
<evidence type="ECO:0000313" key="4">
    <source>
        <dbReference type="Proteomes" id="UP000785200"/>
    </source>
</evidence>
<evidence type="ECO:0000259" key="2">
    <source>
        <dbReference type="PROSITE" id="PS50090"/>
    </source>
</evidence>
<dbReference type="CDD" id="cd00167">
    <property type="entry name" value="SANT"/>
    <property type="match status" value="1"/>
</dbReference>
<proteinExistence type="predicted"/>
<evidence type="ECO:0000313" key="3">
    <source>
        <dbReference type="EMBL" id="KAG0652193.1"/>
    </source>
</evidence>
<dbReference type="OrthoDB" id="5421421at2759"/>
<organism evidence="3 4">
    <name type="scientific">Hyphodiscus hymeniophilus</name>
    <dbReference type="NCBI Taxonomy" id="353542"/>
    <lineage>
        <taxon>Eukaryota</taxon>
        <taxon>Fungi</taxon>
        <taxon>Dikarya</taxon>
        <taxon>Ascomycota</taxon>
        <taxon>Pezizomycotina</taxon>
        <taxon>Leotiomycetes</taxon>
        <taxon>Helotiales</taxon>
        <taxon>Hyphodiscaceae</taxon>
        <taxon>Hyphodiscus</taxon>
    </lineage>
</organism>
<feature type="compositionally biased region" description="Polar residues" evidence="1">
    <location>
        <begin position="122"/>
        <end position="131"/>
    </location>
</feature>
<comment type="caution">
    <text evidence="3">The sequence shown here is derived from an EMBL/GenBank/DDBJ whole genome shotgun (WGS) entry which is preliminary data.</text>
</comment>
<feature type="compositionally biased region" description="Basic and acidic residues" evidence="1">
    <location>
        <begin position="1"/>
        <end position="12"/>
    </location>
</feature>
<feature type="compositionally biased region" description="Polar residues" evidence="1">
    <location>
        <begin position="76"/>
        <end position="99"/>
    </location>
</feature>
<reference evidence="3" key="1">
    <citation type="submission" date="2019-07" db="EMBL/GenBank/DDBJ databases">
        <title>Hyphodiscus hymeniophilus genome sequencing and assembly.</title>
        <authorList>
            <person name="Kramer G."/>
            <person name="Nodwell J."/>
        </authorList>
    </citation>
    <scope>NUCLEOTIDE SEQUENCE</scope>
    <source>
        <strain evidence="3">ATCC 34498</strain>
    </source>
</reference>
<sequence length="388" mass="43853">MAGNSEPDREIKLSPSTLSPSFHMFPNEDDFSSGKYDHNPPMKHKSPSGALGMSAWDNPFPESPLCPPPFYPGSYGVSTVTPVSGQSEPSPLTNTNSPHLHSAGGFSNSSSLNPQSYSTQSLPSFRRSSQPPKLIAPTPSALRPATKQDGHPHRQASLQSTSTAASSMKTEQEPFTEPLGSLPPKGKKRKSPTRDSMKHMVIDEDKMTAEEKVLFDLKLNKQLVWKDIERKWEEIHGKFKGEAALQMQFGRAVKRLRLWTDIEEQALSLAVKEFDKNKWETISRRMLEHGCLAKWPKEFCERKWQEMNPEDEYASQHDFHFRDRGSGNWDPNEEAFSDEMTEAATMDEVGSRAASDASSQMFHLRHQQRLQNAMFEEQHRHNGWEAEG</sequence>
<feature type="compositionally biased region" description="Low complexity" evidence="1">
    <location>
        <begin position="107"/>
        <end position="121"/>
    </location>
</feature>
<dbReference type="InterPro" id="IPR001005">
    <property type="entry name" value="SANT/Myb"/>
</dbReference>
<dbReference type="PROSITE" id="PS50090">
    <property type="entry name" value="MYB_LIKE"/>
    <property type="match status" value="1"/>
</dbReference>
<protein>
    <recommendedName>
        <fullName evidence="2">Myb-like domain-containing protein</fullName>
    </recommendedName>
</protein>
<gene>
    <name evidence="3" type="ORF">D0Z07_0810</name>
</gene>
<feature type="region of interest" description="Disordered" evidence="1">
    <location>
        <begin position="1"/>
        <end position="196"/>
    </location>
</feature>
<dbReference type="AlphaFoldDB" id="A0A9P6VQ90"/>
<feature type="compositionally biased region" description="Low complexity" evidence="1">
    <location>
        <begin position="155"/>
        <end position="167"/>
    </location>
</feature>
<feature type="domain" description="Myb-like" evidence="2">
    <location>
        <begin position="259"/>
        <end position="308"/>
    </location>
</feature>
<evidence type="ECO:0000256" key="1">
    <source>
        <dbReference type="SAM" id="MobiDB-lite"/>
    </source>
</evidence>
<feature type="compositionally biased region" description="Pro residues" evidence="1">
    <location>
        <begin position="61"/>
        <end position="71"/>
    </location>
</feature>
<accession>A0A9P6VQ90</accession>